<proteinExistence type="predicted"/>
<gene>
    <name evidence="2" type="ORF">KY290_036318</name>
</gene>
<dbReference type="Proteomes" id="UP000826656">
    <property type="component" value="Unassembled WGS sequence"/>
</dbReference>
<accession>A0ABQ7TU98</accession>
<feature type="region of interest" description="Disordered" evidence="1">
    <location>
        <begin position="89"/>
        <end position="109"/>
    </location>
</feature>
<reference evidence="2 3" key="1">
    <citation type="journal article" date="2021" name="bioRxiv">
        <title>Chromosome-scale and haplotype-resolved genome assembly of a tetraploid potato cultivar.</title>
        <authorList>
            <person name="Sun H."/>
            <person name="Jiao W.-B."/>
            <person name="Krause K."/>
            <person name="Campoy J.A."/>
            <person name="Goel M."/>
            <person name="Folz-Donahue K."/>
            <person name="Kukat C."/>
            <person name="Huettel B."/>
            <person name="Schneeberger K."/>
        </authorList>
    </citation>
    <scope>NUCLEOTIDE SEQUENCE [LARGE SCALE GENOMIC DNA]</scope>
    <source>
        <strain evidence="2">SolTubOtavaFocal</strain>
        <tissue evidence="2">Leaves</tissue>
    </source>
</reference>
<name>A0ABQ7TU98_SOLTU</name>
<feature type="region of interest" description="Disordered" evidence="1">
    <location>
        <begin position="225"/>
        <end position="247"/>
    </location>
</feature>
<organism evidence="2 3">
    <name type="scientific">Solanum tuberosum</name>
    <name type="common">Potato</name>
    <dbReference type="NCBI Taxonomy" id="4113"/>
    <lineage>
        <taxon>Eukaryota</taxon>
        <taxon>Viridiplantae</taxon>
        <taxon>Streptophyta</taxon>
        <taxon>Embryophyta</taxon>
        <taxon>Tracheophyta</taxon>
        <taxon>Spermatophyta</taxon>
        <taxon>Magnoliopsida</taxon>
        <taxon>eudicotyledons</taxon>
        <taxon>Gunneridae</taxon>
        <taxon>Pentapetalae</taxon>
        <taxon>asterids</taxon>
        <taxon>lamiids</taxon>
        <taxon>Solanales</taxon>
        <taxon>Solanaceae</taxon>
        <taxon>Solanoideae</taxon>
        <taxon>Solaneae</taxon>
        <taxon>Solanum</taxon>
    </lineage>
</organism>
<protein>
    <submittedName>
        <fullName evidence="2">Uncharacterized protein</fullName>
    </submittedName>
</protein>
<evidence type="ECO:0000256" key="1">
    <source>
        <dbReference type="SAM" id="MobiDB-lite"/>
    </source>
</evidence>
<dbReference type="PANTHER" id="PTHR31973:SF189">
    <property type="entry name" value="TRANSPOSASE, MUDR, PLANT, MULE TRANSPOSASE DOMAIN PROTEIN-RELATED"/>
    <property type="match status" value="1"/>
</dbReference>
<dbReference type="EMBL" id="JAIVGD010000028">
    <property type="protein sequence ID" value="KAH0737613.1"/>
    <property type="molecule type" value="Genomic_DNA"/>
</dbReference>
<comment type="caution">
    <text evidence="2">The sequence shown here is derived from an EMBL/GenBank/DDBJ whole genome shotgun (WGS) entry which is preliminary data.</text>
</comment>
<evidence type="ECO:0000313" key="2">
    <source>
        <dbReference type="EMBL" id="KAH0737613.1"/>
    </source>
</evidence>
<dbReference type="PANTHER" id="PTHR31973">
    <property type="entry name" value="POLYPROTEIN, PUTATIVE-RELATED"/>
    <property type="match status" value="1"/>
</dbReference>
<feature type="compositionally biased region" description="Acidic residues" evidence="1">
    <location>
        <begin position="234"/>
        <end position="246"/>
    </location>
</feature>
<sequence length="286" mass="32706">MVEHVDVVFNYGDNVLQLQLFIVKEGKYIVPALDISQLNEPFPIIVDAVFDGDISQLNESLHVTVDTIINGDINQLNEPSVVKVDVVTDGESSEEEKGENEPFASDHDSDALEFLGEKKKRKVKKGQGFEINTLETEHTCQEAFKNRRATQQALSHYFKNKIQNNPKYKVKDMRQDVDDHFSLNISYSKMKRVKRLILEKLEAPQPSIEVVGPSNLKRKAWDKPVAPSKRSIIDEDEDEDELESENETTIIRPRAISEVKTRLQMKKLHQLPTCSRKINFGGMRVM</sequence>
<keyword evidence="3" id="KW-1185">Reference proteome</keyword>
<evidence type="ECO:0000313" key="3">
    <source>
        <dbReference type="Proteomes" id="UP000826656"/>
    </source>
</evidence>